<dbReference type="Proteomes" id="UP001163321">
    <property type="component" value="Chromosome 1"/>
</dbReference>
<name>A0ACC0WRD2_9STRA</name>
<accession>A0ACC0WRD2</accession>
<dbReference type="EMBL" id="CM047580">
    <property type="protein sequence ID" value="KAI9921307.1"/>
    <property type="molecule type" value="Genomic_DNA"/>
</dbReference>
<comment type="caution">
    <text evidence="1">The sequence shown here is derived from an EMBL/GenBank/DDBJ whole genome shotgun (WGS) entry which is preliminary data.</text>
</comment>
<sequence>MEEVTDARSVVGASMCVVEIYIDVAAGQSDSLLFVEATFQAGLWAPPESAWTTTVKERLFEGQVRSLLCREYKVRIGVDGVVHEVPFVEWPLELPFDGILGLSWLKLTNPCI</sequence>
<evidence type="ECO:0000313" key="1">
    <source>
        <dbReference type="EMBL" id="KAI9921307.1"/>
    </source>
</evidence>
<proteinExistence type="predicted"/>
<protein>
    <submittedName>
        <fullName evidence="1">Uncharacterized protein</fullName>
    </submittedName>
</protein>
<gene>
    <name evidence="1" type="ORF">PsorP6_002168</name>
</gene>
<evidence type="ECO:0000313" key="2">
    <source>
        <dbReference type="Proteomes" id="UP001163321"/>
    </source>
</evidence>
<organism evidence="1 2">
    <name type="scientific">Peronosclerospora sorghi</name>
    <dbReference type="NCBI Taxonomy" id="230839"/>
    <lineage>
        <taxon>Eukaryota</taxon>
        <taxon>Sar</taxon>
        <taxon>Stramenopiles</taxon>
        <taxon>Oomycota</taxon>
        <taxon>Peronosporomycetes</taxon>
        <taxon>Peronosporales</taxon>
        <taxon>Peronosporaceae</taxon>
        <taxon>Peronosclerospora</taxon>
    </lineage>
</organism>
<reference evidence="1 2" key="1">
    <citation type="journal article" date="2022" name="bioRxiv">
        <title>The genome of the oomycete Peronosclerospora sorghi, a cosmopolitan pathogen of maize and sorghum, is inflated with dispersed pseudogenes.</title>
        <authorList>
            <person name="Fletcher K."/>
            <person name="Martin F."/>
            <person name="Isakeit T."/>
            <person name="Cavanaugh K."/>
            <person name="Magill C."/>
            <person name="Michelmore R."/>
        </authorList>
    </citation>
    <scope>NUCLEOTIDE SEQUENCE [LARGE SCALE GENOMIC DNA]</scope>
    <source>
        <strain evidence="1">P6</strain>
    </source>
</reference>
<keyword evidence="2" id="KW-1185">Reference proteome</keyword>